<keyword evidence="1" id="KW-0732">Signal</keyword>
<feature type="signal peptide" evidence="1">
    <location>
        <begin position="1"/>
        <end position="29"/>
    </location>
</feature>
<sequence>MPTVVAYLSGAVVWPLTSLLCLHLSGSFALNAASYLEDYVVKCESGSAHGGNIVGAVGPDSRLHTDTGLCPFVVAGVGERWAKFTTTGGRSTWPSSRWSSRLIDGRSTPCLLRQREKACGFDHHIKLCRHITRHIVLLTQLRPTRQVRGPPYLFVRSPDDISFPKSSARKAEGGVA</sequence>
<reference evidence="2" key="2">
    <citation type="submission" date="2021-02" db="EMBL/GenBank/DDBJ databases">
        <authorList>
            <person name="Kimball J.A."/>
            <person name="Haas M.W."/>
            <person name="Macchietto M."/>
            <person name="Kono T."/>
            <person name="Duquette J."/>
            <person name="Shao M."/>
        </authorList>
    </citation>
    <scope>NUCLEOTIDE SEQUENCE</scope>
    <source>
        <tissue evidence="2">Fresh leaf tissue</tissue>
    </source>
</reference>
<gene>
    <name evidence="2" type="ORF">GUJ93_ZPchr0013g34908</name>
</gene>
<dbReference type="AlphaFoldDB" id="A0A8J5WUS7"/>
<comment type="caution">
    <text evidence="2">The sequence shown here is derived from an EMBL/GenBank/DDBJ whole genome shotgun (WGS) entry which is preliminary data.</text>
</comment>
<accession>A0A8J5WUS7</accession>
<dbReference type="EMBL" id="JAAALK010000079">
    <property type="protein sequence ID" value="KAG8098360.1"/>
    <property type="molecule type" value="Genomic_DNA"/>
</dbReference>
<keyword evidence="3" id="KW-1185">Reference proteome</keyword>
<evidence type="ECO:0000256" key="1">
    <source>
        <dbReference type="SAM" id="SignalP"/>
    </source>
</evidence>
<reference evidence="2" key="1">
    <citation type="journal article" date="2021" name="bioRxiv">
        <title>Whole Genome Assembly and Annotation of Northern Wild Rice, Zizania palustris L., Supports a Whole Genome Duplication in the Zizania Genus.</title>
        <authorList>
            <person name="Haas M."/>
            <person name="Kono T."/>
            <person name="Macchietto M."/>
            <person name="Millas R."/>
            <person name="McGilp L."/>
            <person name="Shao M."/>
            <person name="Duquette J."/>
            <person name="Hirsch C.N."/>
            <person name="Kimball J."/>
        </authorList>
    </citation>
    <scope>NUCLEOTIDE SEQUENCE</scope>
    <source>
        <tissue evidence="2">Fresh leaf tissue</tissue>
    </source>
</reference>
<name>A0A8J5WUS7_ZIZPA</name>
<evidence type="ECO:0008006" key="4">
    <source>
        <dbReference type="Google" id="ProtNLM"/>
    </source>
</evidence>
<protein>
    <recommendedName>
        <fullName evidence="4">Secreted protein</fullName>
    </recommendedName>
</protein>
<organism evidence="2 3">
    <name type="scientific">Zizania palustris</name>
    <name type="common">Northern wild rice</name>
    <dbReference type="NCBI Taxonomy" id="103762"/>
    <lineage>
        <taxon>Eukaryota</taxon>
        <taxon>Viridiplantae</taxon>
        <taxon>Streptophyta</taxon>
        <taxon>Embryophyta</taxon>
        <taxon>Tracheophyta</taxon>
        <taxon>Spermatophyta</taxon>
        <taxon>Magnoliopsida</taxon>
        <taxon>Liliopsida</taxon>
        <taxon>Poales</taxon>
        <taxon>Poaceae</taxon>
        <taxon>BOP clade</taxon>
        <taxon>Oryzoideae</taxon>
        <taxon>Oryzeae</taxon>
        <taxon>Zizaniinae</taxon>
        <taxon>Zizania</taxon>
    </lineage>
</organism>
<evidence type="ECO:0000313" key="2">
    <source>
        <dbReference type="EMBL" id="KAG8098360.1"/>
    </source>
</evidence>
<feature type="chain" id="PRO_5035168711" description="Secreted protein" evidence="1">
    <location>
        <begin position="30"/>
        <end position="176"/>
    </location>
</feature>
<proteinExistence type="predicted"/>
<evidence type="ECO:0000313" key="3">
    <source>
        <dbReference type="Proteomes" id="UP000729402"/>
    </source>
</evidence>
<dbReference type="Proteomes" id="UP000729402">
    <property type="component" value="Unassembled WGS sequence"/>
</dbReference>